<feature type="region of interest" description="Disordered" evidence="1">
    <location>
        <begin position="84"/>
        <end position="185"/>
    </location>
</feature>
<reference evidence="2" key="1">
    <citation type="journal article" date="2014" name="Front. Microbiol.">
        <title>High frequency of phylogenetically diverse reductive dehalogenase-homologous genes in deep subseafloor sedimentary metagenomes.</title>
        <authorList>
            <person name="Kawai M."/>
            <person name="Futagami T."/>
            <person name="Toyoda A."/>
            <person name="Takaki Y."/>
            <person name="Nishi S."/>
            <person name="Hori S."/>
            <person name="Arai W."/>
            <person name="Tsubouchi T."/>
            <person name="Morono Y."/>
            <person name="Uchiyama I."/>
            <person name="Ito T."/>
            <person name="Fujiyama A."/>
            <person name="Inagaki F."/>
            <person name="Takami H."/>
        </authorList>
    </citation>
    <scope>NUCLEOTIDE SEQUENCE</scope>
    <source>
        <strain evidence="2">Expedition CK06-06</strain>
    </source>
</reference>
<feature type="non-terminal residue" evidence="2">
    <location>
        <position position="1"/>
    </location>
</feature>
<gene>
    <name evidence="2" type="ORF">S03H2_12337</name>
</gene>
<evidence type="ECO:0000313" key="2">
    <source>
        <dbReference type="EMBL" id="GAH46525.1"/>
    </source>
</evidence>
<feature type="compositionally biased region" description="Basic and acidic residues" evidence="1">
    <location>
        <begin position="358"/>
        <end position="374"/>
    </location>
</feature>
<protein>
    <submittedName>
        <fullName evidence="2">Uncharacterized protein</fullName>
    </submittedName>
</protein>
<dbReference type="AlphaFoldDB" id="X1GNV7"/>
<comment type="caution">
    <text evidence="2">The sequence shown here is derived from an EMBL/GenBank/DDBJ whole genome shotgun (WGS) entry which is preliminary data.</text>
</comment>
<feature type="region of interest" description="Disordered" evidence="1">
    <location>
        <begin position="304"/>
        <end position="374"/>
    </location>
</feature>
<feature type="compositionally biased region" description="Basic and acidic residues" evidence="1">
    <location>
        <begin position="309"/>
        <end position="352"/>
    </location>
</feature>
<organism evidence="2">
    <name type="scientific">marine sediment metagenome</name>
    <dbReference type="NCBI Taxonomy" id="412755"/>
    <lineage>
        <taxon>unclassified sequences</taxon>
        <taxon>metagenomes</taxon>
        <taxon>ecological metagenomes</taxon>
    </lineage>
</organism>
<accession>X1GNV7</accession>
<evidence type="ECO:0000256" key="1">
    <source>
        <dbReference type="SAM" id="MobiDB-lite"/>
    </source>
</evidence>
<name>X1GNV7_9ZZZZ</name>
<dbReference type="EMBL" id="BARU01006280">
    <property type="protein sequence ID" value="GAH46525.1"/>
    <property type="molecule type" value="Genomic_DNA"/>
</dbReference>
<proteinExistence type="predicted"/>
<feature type="compositionally biased region" description="Basic and acidic residues" evidence="1">
    <location>
        <begin position="139"/>
        <end position="169"/>
    </location>
</feature>
<sequence length="444" mass="52641">SCHAVYEDISDKGVSNDIKSDFCNQTCTGFGENATKENIQNILAAYLNELHINPKLFFANNPSTYGEIGKCIDLNNLDKELVRSGYPSQKKSSRIPPTPKRKTSNERMEERKEKMRREQYQKEKAERRKKRDARKRRSRENSPERRSRENSPERRSRENSPGRRSDEGPRKRRPPPPQHKPNALPTCVFRGELWSKERIVTELTNLIKLGFDAYTSLSRNDNYSNGDINHLCMFLKQVFDEIDMYNYSNPNILIGMKNDILDAQAKGIVPYTTTLEELNNMDIIRVRVIHFKLDQYLKNTRQKQAQQEQEMKRRAEEIQRQREQEQEQEDAMRRRAEEIQRQREAQRSKEQKQQAQEDAMRRRAEEIRRQREQGNQSDRLKYIDIILNIISLGHFEVEKYLKLAQRQGILKVRPSKENLDKMSDDEIKSLLFHINLEYKQAKKR</sequence>
<feature type="compositionally biased region" description="Basic and acidic residues" evidence="1">
    <location>
        <begin position="103"/>
        <end position="126"/>
    </location>
</feature>
<feature type="compositionally biased region" description="Basic residues" evidence="1">
    <location>
        <begin position="127"/>
        <end position="138"/>
    </location>
</feature>